<organism evidence="2 3">
    <name type="scientific">Microcystis novacekii Mn_MB_F_20050700_S1D</name>
    <dbReference type="NCBI Taxonomy" id="2486266"/>
    <lineage>
        <taxon>Bacteria</taxon>
        <taxon>Bacillati</taxon>
        <taxon>Cyanobacteriota</taxon>
        <taxon>Cyanophyceae</taxon>
        <taxon>Oscillatoriophycideae</taxon>
        <taxon>Chroococcales</taxon>
        <taxon>Microcystaceae</taxon>
        <taxon>Microcystis</taxon>
    </lineage>
</organism>
<accession>A0A552J3W4</accession>
<protein>
    <submittedName>
        <fullName evidence="2">Glycosyltransferase family 61 protein</fullName>
    </submittedName>
</protein>
<sequence>MFTSKKIQELPNQHYYFPNLIDDPENILYTAPKLVDLPWGGVNPKFYGYSDSFLGSLQDSFQTFLGTPDDQKTIVLENVLYSPKERCLYDAEGKRISSSCNFRQKGRTVNASRSEEKIEVPKKLRKVSGTAVYVGYFHIYHYGLFMTESISRLWYLAKYLEHPVLVQGVDTRLALRQNYLDFFFKMAGLDNERLSHFSTPTLIEKVIVPYPSVSLECEIFDAQKLVPETIANNYLQERKVSPTSQPLYLSRKKMPSYKRLIYNENELEQMLADQGCVIVDPQELPLGEQITLINKHDTIIELLQINYML</sequence>
<name>A0A552J3W4_9CHRO</name>
<feature type="domain" description="Glycosyltransferase 61 catalytic" evidence="1">
    <location>
        <begin position="143"/>
        <end position="300"/>
    </location>
</feature>
<keyword evidence="2" id="KW-0808">Transferase</keyword>
<dbReference type="GO" id="GO:0016757">
    <property type="term" value="F:glycosyltransferase activity"/>
    <property type="evidence" value="ECO:0007669"/>
    <property type="project" value="InterPro"/>
</dbReference>
<dbReference type="InterPro" id="IPR049625">
    <property type="entry name" value="Glyco_transf_61_cat"/>
</dbReference>
<proteinExistence type="predicted"/>
<evidence type="ECO:0000313" key="3">
    <source>
        <dbReference type="Proteomes" id="UP000319191"/>
    </source>
</evidence>
<gene>
    <name evidence="2" type="ORF">EWV54_06920</name>
</gene>
<dbReference type="AlphaFoldDB" id="A0A552J3W4"/>
<comment type="caution">
    <text evidence="2">The sequence shown here is derived from an EMBL/GenBank/DDBJ whole genome shotgun (WGS) entry which is preliminary data.</text>
</comment>
<dbReference type="EMBL" id="SFAV01000086">
    <property type="protein sequence ID" value="TRU90382.1"/>
    <property type="molecule type" value="Genomic_DNA"/>
</dbReference>
<dbReference type="Pfam" id="PF04577">
    <property type="entry name" value="Glyco_transf_61"/>
    <property type="match status" value="1"/>
</dbReference>
<evidence type="ECO:0000259" key="1">
    <source>
        <dbReference type="Pfam" id="PF04577"/>
    </source>
</evidence>
<dbReference type="Proteomes" id="UP000319191">
    <property type="component" value="Unassembled WGS sequence"/>
</dbReference>
<evidence type="ECO:0000313" key="2">
    <source>
        <dbReference type="EMBL" id="TRU90382.1"/>
    </source>
</evidence>
<reference evidence="2 3" key="1">
    <citation type="submission" date="2019-01" db="EMBL/GenBank/DDBJ databases">
        <title>Coherence of Microcystis species and biogeography revealed through population genomics.</title>
        <authorList>
            <person name="Perez-Carrascal O.M."/>
            <person name="Terrat Y."/>
            <person name="Giani A."/>
            <person name="Fortin N."/>
            <person name="Tromas N."/>
            <person name="Shapiro B.J."/>
        </authorList>
    </citation>
    <scope>NUCLEOTIDE SEQUENCE [LARGE SCALE GENOMIC DNA]</scope>
    <source>
        <strain evidence="2">Mn_MB_F_20050700_S1D</strain>
    </source>
</reference>